<reference evidence="2 3" key="1">
    <citation type="journal article" date="2019" name="Int. J. Syst. Evol. Microbiol.">
        <title>Bifidobacterium jacchi sp. nov., isolated from the faeces of a baby common marmoset (Callithrix jacchus).</title>
        <authorList>
            <person name="Modesto M."/>
            <person name="Watanabe K."/>
            <person name="Arita M."/>
            <person name="Satti M."/>
            <person name="Oki K."/>
            <person name="Sciavilla P."/>
            <person name="Patavino C."/>
            <person name="Camma C."/>
            <person name="Michelini S."/>
            <person name="Sgorbati B."/>
            <person name="Mattarelli P."/>
        </authorList>
    </citation>
    <scope>NUCLEOTIDE SEQUENCE [LARGE SCALE GENOMIC DNA]</scope>
    <source>
        <strain evidence="2 3">MRM 9.3</strain>
    </source>
</reference>
<organism evidence="2 3">
    <name type="scientific">Bifidobacterium jacchi</name>
    <dbReference type="NCBI Taxonomy" id="2490545"/>
    <lineage>
        <taxon>Bacteria</taxon>
        <taxon>Bacillati</taxon>
        <taxon>Actinomycetota</taxon>
        <taxon>Actinomycetes</taxon>
        <taxon>Bifidobacteriales</taxon>
        <taxon>Bifidobacteriaceae</taxon>
        <taxon>Bifidobacterium</taxon>
    </lineage>
</organism>
<dbReference type="EMBL" id="RQSP01000002">
    <property type="protein sequence ID" value="KAB5608520.1"/>
    <property type="molecule type" value="Genomic_DNA"/>
</dbReference>
<dbReference type="OrthoDB" id="3238066at2"/>
<keyword evidence="2" id="KW-0378">Hydrolase</keyword>
<dbReference type="CDD" id="cd01300">
    <property type="entry name" value="YtcJ_like"/>
    <property type="match status" value="1"/>
</dbReference>
<accession>A0A5N5RNH8</accession>
<evidence type="ECO:0000313" key="2">
    <source>
        <dbReference type="EMBL" id="KAB5608520.1"/>
    </source>
</evidence>
<dbReference type="InterPro" id="IPR033932">
    <property type="entry name" value="YtcJ-like"/>
</dbReference>
<dbReference type="PANTHER" id="PTHR22642:SF2">
    <property type="entry name" value="PROTEIN LONG AFTER FAR-RED 3"/>
    <property type="match status" value="1"/>
</dbReference>
<dbReference type="Gene3D" id="3.20.20.140">
    <property type="entry name" value="Metal-dependent hydrolases"/>
    <property type="match status" value="2"/>
</dbReference>
<dbReference type="InterPro" id="IPR011059">
    <property type="entry name" value="Metal-dep_hydrolase_composite"/>
</dbReference>
<evidence type="ECO:0000313" key="3">
    <source>
        <dbReference type="Proteomes" id="UP000326336"/>
    </source>
</evidence>
<dbReference type="Proteomes" id="UP000326336">
    <property type="component" value="Unassembled WGS sequence"/>
</dbReference>
<dbReference type="GO" id="GO:0016810">
    <property type="term" value="F:hydrolase activity, acting on carbon-nitrogen (but not peptide) bonds"/>
    <property type="evidence" value="ECO:0007669"/>
    <property type="project" value="InterPro"/>
</dbReference>
<dbReference type="Pfam" id="PF07969">
    <property type="entry name" value="Amidohydro_3"/>
    <property type="match status" value="1"/>
</dbReference>
<keyword evidence="3" id="KW-1185">Reference proteome</keyword>
<sequence length="595" mass="63449">MNNIRLRIANARIPGTDRLIDVDAVNGRIVAISPAQPNHTSGRAAADAADFGAHAAAAYAAATHAADVLTTDVHVTDAAGRWIIPGLWDCHTHFTQWAQTLGRLDLIAARSAREAMDMLRDHLARLRARPQGLSPDVFVVGMRFRHSLWSDCDQPTLAAIDEAAGDQPVALSSADMHCGWVNTAAARRLGVQVRDSGLIGEREWFDAYCKLDNAPGAARETLRLIRAAQMDAARKGVVGIRDYEMADNIAVWTRRFASATIPAGVGTGVGDGSPSAGAQTLTAAERAELTAESRQSVAAGFDWDASFAHGMRGLRVDAGIYPERLADAIDAGWHTGDELPGSRALDGVPGGALGRVGAMKLISDGSLNTRSAYCSTPYSGIRPNSFGTLNYTPDQIEQYFHLATVHGFDIACHAIGDEANTIVLNAAEATGAHGSIEHAQMLKPVDIPRFARIGLDVSVQPQHAMDDRDVIARFWANPVGIPYPFRSLHDAGARLRFGSDAPVAPLDPWMAISAAVFGTESSAREPFQPEQCLDVRVALAASTAAGRDQLVPGAAADLVLLDADPYAADSPEAMRAMKDAVAATMLAGRWTYRRF</sequence>
<dbReference type="InterPro" id="IPR013108">
    <property type="entry name" value="Amidohydro_3"/>
</dbReference>
<dbReference type="SUPFAM" id="SSF51556">
    <property type="entry name" value="Metallo-dependent hydrolases"/>
    <property type="match status" value="1"/>
</dbReference>
<dbReference type="Gene3D" id="3.10.310.70">
    <property type="match status" value="1"/>
</dbReference>
<feature type="domain" description="Amidohydrolase 3" evidence="1">
    <location>
        <begin position="75"/>
        <end position="592"/>
    </location>
</feature>
<dbReference type="PANTHER" id="PTHR22642">
    <property type="entry name" value="IMIDAZOLONEPROPIONASE"/>
    <property type="match status" value="1"/>
</dbReference>
<dbReference type="InterPro" id="IPR032466">
    <property type="entry name" value="Metal_Hydrolase"/>
</dbReference>
<protein>
    <submittedName>
        <fullName evidence="2">Amidohydrolase</fullName>
    </submittedName>
</protein>
<evidence type="ECO:0000259" key="1">
    <source>
        <dbReference type="Pfam" id="PF07969"/>
    </source>
</evidence>
<comment type="caution">
    <text evidence="2">The sequence shown here is derived from an EMBL/GenBank/DDBJ whole genome shotgun (WGS) entry which is preliminary data.</text>
</comment>
<gene>
    <name evidence="2" type="ORF">EHS19_00740</name>
</gene>
<proteinExistence type="predicted"/>
<dbReference type="SUPFAM" id="SSF51338">
    <property type="entry name" value="Composite domain of metallo-dependent hydrolases"/>
    <property type="match status" value="1"/>
</dbReference>
<dbReference type="Gene3D" id="2.30.40.10">
    <property type="entry name" value="Urease, subunit C, domain 1"/>
    <property type="match status" value="1"/>
</dbReference>
<name>A0A5N5RNH8_9BIFI</name>
<dbReference type="AlphaFoldDB" id="A0A5N5RNH8"/>